<accession>A0A4Z2GT31</accession>
<keyword evidence="11" id="KW-1185">Reference proteome</keyword>
<name>A0A4Z2GT31_9TELE</name>
<dbReference type="AlphaFoldDB" id="A0A4Z2GT31"/>
<evidence type="ECO:0000256" key="4">
    <source>
        <dbReference type="ARBA" id="ARBA00022741"/>
    </source>
</evidence>
<keyword evidence="4" id="KW-0547">Nucleotide-binding</keyword>
<keyword evidence="6" id="KW-1133">Transmembrane helix</keyword>
<dbReference type="GO" id="GO:0005524">
    <property type="term" value="F:ATP binding"/>
    <property type="evidence" value="ECO:0007669"/>
    <property type="project" value="UniProtKB-KW"/>
</dbReference>
<evidence type="ECO:0000256" key="8">
    <source>
        <dbReference type="ARBA" id="ARBA00023170"/>
    </source>
</evidence>
<keyword evidence="7" id="KW-0472">Membrane</keyword>
<evidence type="ECO:0000313" key="11">
    <source>
        <dbReference type="Proteomes" id="UP000314294"/>
    </source>
</evidence>
<dbReference type="GO" id="GO:0007411">
    <property type="term" value="P:axon guidance"/>
    <property type="evidence" value="ECO:0007669"/>
    <property type="project" value="TreeGrafter"/>
</dbReference>
<evidence type="ECO:0000256" key="7">
    <source>
        <dbReference type="ARBA" id="ARBA00023136"/>
    </source>
</evidence>
<evidence type="ECO:0000256" key="5">
    <source>
        <dbReference type="ARBA" id="ARBA00022840"/>
    </source>
</evidence>
<comment type="subcellular location">
    <subcellularLocation>
        <location evidence="1">Membrane</location>
        <topology evidence="1">Single-pass membrane protein</topology>
    </subcellularLocation>
</comment>
<dbReference type="EMBL" id="SRLO01000443">
    <property type="protein sequence ID" value="TNN55892.1"/>
    <property type="molecule type" value="Genomic_DNA"/>
</dbReference>
<proteinExistence type="predicted"/>
<evidence type="ECO:0000313" key="10">
    <source>
        <dbReference type="EMBL" id="TNN55892.1"/>
    </source>
</evidence>
<dbReference type="Gene3D" id="2.10.50.10">
    <property type="entry name" value="Tumor Necrosis Factor Receptor, subunit A, domain 2"/>
    <property type="match status" value="1"/>
</dbReference>
<reference evidence="10 11" key="1">
    <citation type="submission" date="2019-03" db="EMBL/GenBank/DDBJ databases">
        <title>First draft genome of Liparis tanakae, snailfish: a comprehensive survey of snailfish specific genes.</title>
        <authorList>
            <person name="Kim W."/>
            <person name="Song I."/>
            <person name="Jeong J.-H."/>
            <person name="Kim D."/>
            <person name="Kim S."/>
            <person name="Ryu S."/>
            <person name="Song J.Y."/>
            <person name="Lee S.K."/>
        </authorList>
    </citation>
    <scope>NUCLEOTIDE SEQUENCE [LARGE SCALE GENOMIC DNA]</scope>
    <source>
        <tissue evidence="10">Muscle</tissue>
    </source>
</reference>
<dbReference type="InterPro" id="IPR050449">
    <property type="entry name" value="Ephrin_rcpt_TKs"/>
</dbReference>
<feature type="region of interest" description="Disordered" evidence="9">
    <location>
        <begin position="81"/>
        <end position="102"/>
    </location>
</feature>
<protein>
    <submittedName>
        <fullName evidence="10">Ephrin type-B receptor 2</fullName>
    </submittedName>
</protein>
<evidence type="ECO:0000256" key="1">
    <source>
        <dbReference type="ARBA" id="ARBA00004167"/>
    </source>
</evidence>
<dbReference type="GO" id="GO:0005005">
    <property type="term" value="F:transmembrane-ephrin receptor activity"/>
    <property type="evidence" value="ECO:0007669"/>
    <property type="project" value="TreeGrafter"/>
</dbReference>
<keyword evidence="3" id="KW-0677">Repeat</keyword>
<dbReference type="OrthoDB" id="4062651at2759"/>
<evidence type="ECO:0000256" key="9">
    <source>
        <dbReference type="SAM" id="MobiDB-lite"/>
    </source>
</evidence>
<sequence>MSHAKYSAEQPAAACPPGTFKSTQGPGLCLQCPPNSRSTAEAATICVCRNGYYRGDADQPDEPCTKLCLRSINQANLQQQKLKRFSPPSEAPGSSLAPDQSD</sequence>
<evidence type="ECO:0000256" key="6">
    <source>
        <dbReference type="ARBA" id="ARBA00022989"/>
    </source>
</evidence>
<dbReference type="PANTHER" id="PTHR46877">
    <property type="entry name" value="EPH RECEPTOR A5"/>
    <property type="match status" value="1"/>
</dbReference>
<dbReference type="Proteomes" id="UP000314294">
    <property type="component" value="Unassembled WGS sequence"/>
</dbReference>
<comment type="caution">
    <text evidence="10">The sequence shown here is derived from an EMBL/GenBank/DDBJ whole genome shotgun (WGS) entry which is preliminary data.</text>
</comment>
<dbReference type="FunFam" id="2.10.50.10:FF:000001">
    <property type="entry name" value="Ephrin type-A receptor 5"/>
    <property type="match status" value="1"/>
</dbReference>
<gene>
    <name evidence="10" type="primary">EPHB2_2</name>
    <name evidence="10" type="ORF">EYF80_033891</name>
</gene>
<organism evidence="10 11">
    <name type="scientific">Liparis tanakae</name>
    <name type="common">Tanaka's snailfish</name>
    <dbReference type="NCBI Taxonomy" id="230148"/>
    <lineage>
        <taxon>Eukaryota</taxon>
        <taxon>Metazoa</taxon>
        <taxon>Chordata</taxon>
        <taxon>Craniata</taxon>
        <taxon>Vertebrata</taxon>
        <taxon>Euteleostomi</taxon>
        <taxon>Actinopterygii</taxon>
        <taxon>Neopterygii</taxon>
        <taxon>Teleostei</taxon>
        <taxon>Neoteleostei</taxon>
        <taxon>Acanthomorphata</taxon>
        <taxon>Eupercaria</taxon>
        <taxon>Perciformes</taxon>
        <taxon>Cottioidei</taxon>
        <taxon>Cottales</taxon>
        <taxon>Liparidae</taxon>
        <taxon>Liparis</taxon>
    </lineage>
</organism>
<keyword evidence="5" id="KW-0067">ATP-binding</keyword>
<evidence type="ECO:0000256" key="2">
    <source>
        <dbReference type="ARBA" id="ARBA00022692"/>
    </source>
</evidence>
<dbReference type="InterPro" id="IPR009030">
    <property type="entry name" value="Growth_fac_rcpt_cys_sf"/>
</dbReference>
<keyword evidence="8 10" id="KW-0675">Receptor</keyword>
<dbReference type="GO" id="GO:0030425">
    <property type="term" value="C:dendrite"/>
    <property type="evidence" value="ECO:0007669"/>
    <property type="project" value="TreeGrafter"/>
</dbReference>
<dbReference type="GO" id="GO:0005886">
    <property type="term" value="C:plasma membrane"/>
    <property type="evidence" value="ECO:0007669"/>
    <property type="project" value="TreeGrafter"/>
</dbReference>
<evidence type="ECO:0000256" key="3">
    <source>
        <dbReference type="ARBA" id="ARBA00022737"/>
    </source>
</evidence>
<dbReference type="SUPFAM" id="SSF57184">
    <property type="entry name" value="Growth factor receptor domain"/>
    <property type="match status" value="1"/>
</dbReference>
<keyword evidence="2" id="KW-0812">Transmembrane</keyword>
<dbReference type="PANTHER" id="PTHR46877:SF17">
    <property type="entry name" value="EPHRIN TYPE-B RECEPTOR 1"/>
    <property type="match status" value="1"/>
</dbReference>